<proteinExistence type="predicted"/>
<dbReference type="AlphaFoldDB" id="A0A1I7URW8"/>
<evidence type="ECO:0000256" key="1">
    <source>
        <dbReference type="SAM" id="MobiDB-lite"/>
    </source>
</evidence>
<organism evidence="2 3">
    <name type="scientific">Caenorhabditis tropicalis</name>
    <dbReference type="NCBI Taxonomy" id="1561998"/>
    <lineage>
        <taxon>Eukaryota</taxon>
        <taxon>Metazoa</taxon>
        <taxon>Ecdysozoa</taxon>
        <taxon>Nematoda</taxon>
        <taxon>Chromadorea</taxon>
        <taxon>Rhabditida</taxon>
        <taxon>Rhabditina</taxon>
        <taxon>Rhabditomorpha</taxon>
        <taxon>Rhabditoidea</taxon>
        <taxon>Rhabditidae</taxon>
        <taxon>Peloderinae</taxon>
        <taxon>Caenorhabditis</taxon>
    </lineage>
</organism>
<feature type="compositionally biased region" description="Polar residues" evidence="1">
    <location>
        <begin position="168"/>
        <end position="183"/>
    </location>
</feature>
<dbReference type="WBParaSite" id="Csp11.Scaffold630.g18732.t1">
    <property type="protein sequence ID" value="Csp11.Scaffold630.g18732.t1"/>
    <property type="gene ID" value="Csp11.Scaffold630.g18732"/>
</dbReference>
<reference evidence="3" key="1">
    <citation type="submission" date="2016-11" db="UniProtKB">
        <authorList>
            <consortium name="WormBaseParasite"/>
        </authorList>
    </citation>
    <scope>IDENTIFICATION</scope>
</reference>
<feature type="region of interest" description="Disordered" evidence="1">
    <location>
        <begin position="150"/>
        <end position="224"/>
    </location>
</feature>
<evidence type="ECO:0000313" key="2">
    <source>
        <dbReference type="Proteomes" id="UP000095282"/>
    </source>
</evidence>
<evidence type="ECO:0000313" key="3">
    <source>
        <dbReference type="WBParaSite" id="Csp11.Scaffold630.g18732.t1"/>
    </source>
</evidence>
<name>A0A1I7URW8_9PELO</name>
<sequence>MNQHDIRAESRDRSRSPRGDNQEEDRDNNPNQGRHQQQQQSRLRYREQRLARRNRNRLEMNPPSSERQVHQNPTVAPSSVKEEQAQRDRSRSPRGDHQDDRHDDNDQHRPQERQQSRLQNGQEVDNQSPSQESELRQQIRQMLRNAVREGEQRRLLARRNQNRLDINPPSSERQVHENPTVTMNEHDIREESRNRSRSPRGYSQEDRHNNHDQRRYQPRQQSRLQNGQDVDNQCFFSVNPPSSERHVHQNSTGKSFYCICCVAFQCIAFFLCV</sequence>
<feature type="compositionally biased region" description="Basic and acidic residues" evidence="1">
    <location>
        <begin position="1"/>
        <end position="21"/>
    </location>
</feature>
<protein>
    <submittedName>
        <fullName evidence="3">CCDC50_N domain-containing protein</fullName>
    </submittedName>
</protein>
<dbReference type="Proteomes" id="UP000095282">
    <property type="component" value="Unplaced"/>
</dbReference>
<feature type="region of interest" description="Disordered" evidence="1">
    <location>
        <begin position="1"/>
        <end position="137"/>
    </location>
</feature>
<feature type="compositionally biased region" description="Polar residues" evidence="1">
    <location>
        <begin position="116"/>
        <end position="137"/>
    </location>
</feature>
<keyword evidence="2" id="KW-1185">Reference proteome</keyword>
<feature type="compositionally biased region" description="Basic and acidic residues" evidence="1">
    <location>
        <begin position="184"/>
        <end position="194"/>
    </location>
</feature>
<feature type="compositionally biased region" description="Basic and acidic residues" evidence="1">
    <location>
        <begin position="80"/>
        <end position="115"/>
    </location>
</feature>
<feature type="compositionally biased region" description="Polar residues" evidence="1">
    <location>
        <begin position="62"/>
        <end position="77"/>
    </location>
</feature>
<accession>A0A1I7URW8</accession>
<feature type="compositionally biased region" description="Low complexity" evidence="1">
    <location>
        <begin position="32"/>
        <end position="42"/>
    </location>
</feature>
<feature type="compositionally biased region" description="Basic and acidic residues" evidence="1">
    <location>
        <begin position="203"/>
        <end position="215"/>
    </location>
</feature>